<proteinExistence type="predicted"/>
<protein>
    <submittedName>
        <fullName evidence="2">Unannotated protein</fullName>
    </submittedName>
</protein>
<gene>
    <name evidence="1" type="ORF">UFOPK2624_01283</name>
    <name evidence="2" type="ORF">UFOPK2969_00536</name>
</gene>
<accession>A0A6J6WW60</accession>
<evidence type="ECO:0000313" key="1">
    <source>
        <dbReference type="EMBL" id="CAB4714031.1"/>
    </source>
</evidence>
<dbReference type="EMBL" id="CAFAAD010000027">
    <property type="protein sequence ID" value="CAB4787885.1"/>
    <property type="molecule type" value="Genomic_DNA"/>
</dbReference>
<sequence length="136" mass="14329">MHGAGFLVRLGGTAPHHDETIAVVFGTEVFNIGDERFGLRHLLGDGLDACAIEALDPTLIKHCVHRDNAFEFSGDGAEVTVFENASGAGSLKSVGADGIPAAEDEVAEIGQGHELTNEWVAVFLAFAQSNVGELRE</sequence>
<organism evidence="2">
    <name type="scientific">freshwater metagenome</name>
    <dbReference type="NCBI Taxonomy" id="449393"/>
    <lineage>
        <taxon>unclassified sequences</taxon>
        <taxon>metagenomes</taxon>
        <taxon>ecological metagenomes</taxon>
    </lineage>
</organism>
<reference evidence="2" key="1">
    <citation type="submission" date="2020-05" db="EMBL/GenBank/DDBJ databases">
        <authorList>
            <person name="Chiriac C."/>
            <person name="Salcher M."/>
            <person name="Ghai R."/>
            <person name="Kavagutti S V."/>
        </authorList>
    </citation>
    <scope>NUCLEOTIDE SEQUENCE</scope>
</reference>
<evidence type="ECO:0000313" key="2">
    <source>
        <dbReference type="EMBL" id="CAB4787885.1"/>
    </source>
</evidence>
<dbReference type="EMBL" id="CAEZXY010000063">
    <property type="protein sequence ID" value="CAB4714031.1"/>
    <property type="molecule type" value="Genomic_DNA"/>
</dbReference>
<name>A0A6J6WW60_9ZZZZ</name>
<dbReference type="AlphaFoldDB" id="A0A6J6WW60"/>